<evidence type="ECO:0000313" key="3">
    <source>
        <dbReference type="EMBL" id="TKW60632.1"/>
    </source>
</evidence>
<accession>A0A6N4R020</accession>
<protein>
    <recommendedName>
        <fullName evidence="5">Biotin synthesis protein BioC</fullName>
    </recommendedName>
</protein>
<dbReference type="AlphaFoldDB" id="A0A6N4R020"/>
<dbReference type="Proteomes" id="UP000320948">
    <property type="component" value="Unassembled WGS sequence"/>
</dbReference>
<sequence>MTENLFDAEQIARRLGRMRDAPVRAELTRRLEERLGEVKGDYKKVLRVTREDFTAEPEAYDAVLVDMLLPTMEDVPVFLYRCLQALRPDGVLLATTLGVESFREFRAAWNEIGHVVPLTDVQEAGALLQKLKVALPVVDRDMLTVTFKGFDTMYESLRDHGVGNFSTRRTKGLTGTERFAAMQVAYADMFMRSDGRLPVTVEVLYLHGFKPAASQPSAAKRGSGKVSLVRIVGNNGSE</sequence>
<keyword evidence="2" id="KW-0808">Transferase</keyword>
<evidence type="ECO:0000256" key="1">
    <source>
        <dbReference type="ARBA" id="ARBA00022603"/>
    </source>
</evidence>
<dbReference type="PANTHER" id="PTHR13090">
    <property type="entry name" value="ARGININE-HYDROXYLASE NDUFAF5, MITOCHONDRIAL"/>
    <property type="match status" value="1"/>
</dbReference>
<dbReference type="InterPro" id="IPR029063">
    <property type="entry name" value="SAM-dependent_MTases_sf"/>
</dbReference>
<keyword evidence="1" id="KW-0489">Methyltransferase</keyword>
<dbReference type="InterPro" id="IPR050602">
    <property type="entry name" value="Malonyl-ACP_OMT"/>
</dbReference>
<evidence type="ECO:0008006" key="5">
    <source>
        <dbReference type="Google" id="ProtNLM"/>
    </source>
</evidence>
<dbReference type="Gene3D" id="3.40.50.150">
    <property type="entry name" value="Vaccinia Virus protein VP39"/>
    <property type="match status" value="1"/>
</dbReference>
<evidence type="ECO:0000256" key="2">
    <source>
        <dbReference type="ARBA" id="ARBA00022679"/>
    </source>
</evidence>
<organism evidence="3 4">
    <name type="scientific">Blastochloris viridis</name>
    <name type="common">Rhodopseudomonas viridis</name>
    <dbReference type="NCBI Taxonomy" id="1079"/>
    <lineage>
        <taxon>Bacteria</taxon>
        <taxon>Pseudomonadati</taxon>
        <taxon>Pseudomonadota</taxon>
        <taxon>Alphaproteobacteria</taxon>
        <taxon>Hyphomicrobiales</taxon>
        <taxon>Blastochloridaceae</taxon>
        <taxon>Blastochloris</taxon>
    </lineage>
</organism>
<evidence type="ECO:0000313" key="4">
    <source>
        <dbReference type="Proteomes" id="UP000320948"/>
    </source>
</evidence>
<dbReference type="PANTHER" id="PTHR13090:SF1">
    <property type="entry name" value="ARGININE-HYDROXYLASE NDUFAF5, MITOCHONDRIAL"/>
    <property type="match status" value="1"/>
</dbReference>
<name>A0A6N4R020_BLAVI</name>
<reference evidence="3 4" key="1">
    <citation type="journal article" date="2017" name="Nat. Commun.">
        <title>In situ click chemistry generation of cyclooxygenase-2 inhibitors.</title>
        <authorList>
            <person name="Bhardwaj A."/>
            <person name="Kaur J."/>
            <person name="Wuest M."/>
            <person name="Wuest F."/>
        </authorList>
    </citation>
    <scope>NUCLEOTIDE SEQUENCE [LARGE SCALE GENOMIC DNA]</scope>
    <source>
        <strain evidence="3">S2_018_000_R2_106</strain>
    </source>
</reference>
<dbReference type="SUPFAM" id="SSF53335">
    <property type="entry name" value="S-adenosyl-L-methionine-dependent methyltransferases"/>
    <property type="match status" value="1"/>
</dbReference>
<proteinExistence type="predicted"/>
<dbReference type="GO" id="GO:0032259">
    <property type="term" value="P:methylation"/>
    <property type="evidence" value="ECO:0007669"/>
    <property type="project" value="UniProtKB-KW"/>
</dbReference>
<comment type="caution">
    <text evidence="3">The sequence shown here is derived from an EMBL/GenBank/DDBJ whole genome shotgun (WGS) entry which is preliminary data.</text>
</comment>
<dbReference type="GO" id="GO:0008168">
    <property type="term" value="F:methyltransferase activity"/>
    <property type="evidence" value="ECO:0007669"/>
    <property type="project" value="UniProtKB-KW"/>
</dbReference>
<dbReference type="EMBL" id="VAFM01000002">
    <property type="protein sequence ID" value="TKW60632.1"/>
    <property type="molecule type" value="Genomic_DNA"/>
</dbReference>
<gene>
    <name evidence="3" type="ORF">DI628_06950</name>
</gene>